<dbReference type="EMBL" id="AP027924">
    <property type="protein sequence ID" value="BED92290.1"/>
    <property type="molecule type" value="Genomic_DNA"/>
</dbReference>
<sequence>MKKLKLSIIIFLFTLSVCLFCSTLTVKIMKQVEQYTNNVKIIQSKESARELVDFWDKESKILYVFIHHDILDRITKNISKINAAIQKKDFEYAFIECECILSLSKVLREYDDINLRNIL</sequence>
<evidence type="ECO:0000313" key="1">
    <source>
        <dbReference type="EMBL" id="BED92290.1"/>
    </source>
</evidence>
<reference evidence="1" key="1">
    <citation type="journal article" date="2023" name="ISME J.">
        <title>Emergence of putative energy parasites within Clostridia revealed by genome analysis of a novel endosymbiotic clade.</title>
        <authorList>
            <person name="Takahashi K."/>
            <person name="Kuwahara H."/>
            <person name="Horikawa Y."/>
            <person name="Izawa K."/>
            <person name="Kato D."/>
            <person name="Inagaki T."/>
            <person name="Yuki M."/>
            <person name="Ohkuma M."/>
            <person name="Hongoh Y."/>
        </authorList>
    </citation>
    <scope>NUCLEOTIDE SEQUENCE</scope>
    <source>
        <strain evidence="1">CfP3-15</strain>
    </source>
</reference>
<accession>A0AA48IH69</accession>
<protein>
    <submittedName>
        <fullName evidence="1">DUF4363 family protein</fullName>
    </submittedName>
</protein>
<dbReference type="Pfam" id="PF14276">
    <property type="entry name" value="DUF4363"/>
    <property type="match status" value="1"/>
</dbReference>
<dbReference type="Proteomes" id="UP001337580">
    <property type="component" value="Chromosome"/>
</dbReference>
<gene>
    <name evidence="1" type="ORF">CfP315_0904</name>
</gene>
<dbReference type="AlphaFoldDB" id="A0AA48IH69"/>
<organism evidence="1">
    <name type="scientific">Candidatus Improbicoccus pseudotrichonymphae</name>
    <dbReference type="NCBI Taxonomy" id="3033792"/>
    <lineage>
        <taxon>Bacteria</taxon>
        <taxon>Bacillati</taxon>
        <taxon>Bacillota</taxon>
        <taxon>Clostridia</taxon>
        <taxon>Candidatus Improbicoccus</taxon>
    </lineage>
</organism>
<dbReference type="InterPro" id="IPR025373">
    <property type="entry name" value="DUF4363"/>
</dbReference>
<name>A0AA48IH69_9FIRM</name>
<dbReference type="KEGG" id="ips:CfP315_0904"/>
<proteinExistence type="predicted"/>